<sequence length="97" mass="11065">MTQTLEEGMKNQSKCIKIPMEIRPFDVGYRIVNKHGQALALKNGASIFALPSLAEKAIKKEFGKNDPDFDIEKHFVEEVAIVNLSKFHSYFEEVIHD</sequence>
<dbReference type="AlphaFoldDB" id="A0A0I7KX20"/>
<evidence type="ECO:0000313" key="2">
    <source>
        <dbReference type="Proteomes" id="UP000358702"/>
    </source>
</evidence>
<accession>A0A0I7KX20</accession>
<protein>
    <submittedName>
        <fullName evidence="1">Uncharacterized protein</fullName>
    </submittedName>
</protein>
<organism evidence="1 2">
    <name type="scientific">Streptococcus pneumoniae</name>
    <dbReference type="NCBI Taxonomy" id="1313"/>
    <lineage>
        <taxon>Bacteria</taxon>
        <taxon>Bacillati</taxon>
        <taxon>Bacillota</taxon>
        <taxon>Bacilli</taxon>
        <taxon>Lactobacillales</taxon>
        <taxon>Streptococcaceae</taxon>
        <taxon>Streptococcus</taxon>
    </lineage>
</organism>
<dbReference type="EMBL" id="CAANCB010000017">
    <property type="protein sequence ID" value="VKB80377.1"/>
    <property type="molecule type" value="Genomic_DNA"/>
</dbReference>
<dbReference type="RefSeq" id="WP_000194858.1">
    <property type="nucleotide sequence ID" value="NZ_CFBF01000008.1"/>
</dbReference>
<proteinExistence type="predicted"/>
<evidence type="ECO:0000313" key="1">
    <source>
        <dbReference type="EMBL" id="VKB80377.1"/>
    </source>
</evidence>
<dbReference type="Proteomes" id="UP000358702">
    <property type="component" value="Unassembled WGS sequence"/>
</dbReference>
<gene>
    <name evidence="1" type="ORF">SAMEA3353631_02165</name>
</gene>
<comment type="caution">
    <text evidence="1">The sequence shown here is derived from an EMBL/GenBank/DDBJ whole genome shotgun (WGS) entry which is preliminary data.</text>
</comment>
<name>A0A0I7KX20_STREE</name>
<reference evidence="1 2" key="1">
    <citation type="submission" date="2019-04" db="EMBL/GenBank/DDBJ databases">
        <authorList>
            <consortium name="Pathogen Informatics"/>
        </authorList>
    </citation>
    <scope>NUCLEOTIDE SEQUENCE [LARGE SCALE GENOMIC DNA]</scope>
    <source>
        <strain evidence="1 2">GPSC21</strain>
    </source>
</reference>